<dbReference type="STRING" id="1884432.SAMN05518683_1045"/>
<dbReference type="GO" id="GO:0017168">
    <property type="term" value="F:5-oxoprolinase (ATP-hydrolyzing) activity"/>
    <property type="evidence" value="ECO:0007669"/>
    <property type="project" value="UniProtKB-UniRule"/>
</dbReference>
<comment type="similarity">
    <text evidence="1">Belongs to the LamB/PxpA family.</text>
</comment>
<proteinExistence type="inferred from homology"/>
<name>A0A1I5P709_9BACI</name>
<keyword evidence="1" id="KW-0547">Nucleotide-binding</keyword>
<dbReference type="CDD" id="cd10787">
    <property type="entry name" value="LamB_YcsF_like"/>
    <property type="match status" value="1"/>
</dbReference>
<keyword evidence="1" id="KW-0067">ATP-binding</keyword>
<sequence length="256" mass="27749">MKKMVDLNSDVGESFGVYTLGNDERVLSYVTSVNIACGCHAGDHNVMARTTALAKQYGAAVGAHPGFPDLGGFGRRPMAVDPEEIYQLMIYQIGALQGFCRAEDVPLRHVKPHGALYNQAAGDFDMAEAVAEAVKRVNPGLTLFAPAGSKLVEAGRQKSLRTASEVFADRTYQPDGSLTPRSRTDAVLHDPEQAADRILHMLSSGEVEAVDGTKLPVEADTICVHGDTPEALQFLDRLYHMLHQHDVTIHAPENSR</sequence>
<dbReference type="NCBIfam" id="NF003816">
    <property type="entry name" value="PRK05406.1-5"/>
    <property type="match status" value="1"/>
</dbReference>
<dbReference type="PANTHER" id="PTHR30292">
    <property type="entry name" value="UNCHARACTERIZED PROTEIN YBGL-RELATED"/>
    <property type="match status" value="1"/>
</dbReference>
<evidence type="ECO:0000313" key="2">
    <source>
        <dbReference type="EMBL" id="SFP29889.1"/>
    </source>
</evidence>
<dbReference type="EMBL" id="FOXD01000004">
    <property type="protein sequence ID" value="SFP29889.1"/>
    <property type="molecule type" value="Genomic_DNA"/>
</dbReference>
<dbReference type="HAMAP" id="MF_00691">
    <property type="entry name" value="PxpA"/>
    <property type="match status" value="1"/>
</dbReference>
<dbReference type="GO" id="GO:0005524">
    <property type="term" value="F:ATP binding"/>
    <property type="evidence" value="ECO:0007669"/>
    <property type="project" value="UniProtKB-UniRule"/>
</dbReference>
<protein>
    <recommendedName>
        <fullName evidence="1">5-oxoprolinase subunit A</fullName>
        <shortName evidence="1">5-OPase subunit A</shortName>
        <ecNumber evidence="1">3.5.2.9</ecNumber>
    </recommendedName>
    <alternativeName>
        <fullName evidence="1">5-oxoprolinase (ATP-hydrolyzing) subunit A</fullName>
    </alternativeName>
</protein>
<reference evidence="3" key="1">
    <citation type="submission" date="2016-10" db="EMBL/GenBank/DDBJ databases">
        <authorList>
            <person name="Varghese N."/>
            <person name="Submissions S."/>
        </authorList>
    </citation>
    <scope>NUCLEOTIDE SEQUENCE [LARGE SCALE GENOMIC DNA]</scope>
    <source>
        <strain evidence="3">S7</strain>
    </source>
</reference>
<organism evidence="2 3">
    <name type="scientific">Salibacterium halotolerans</name>
    <dbReference type="NCBI Taxonomy" id="1884432"/>
    <lineage>
        <taxon>Bacteria</taxon>
        <taxon>Bacillati</taxon>
        <taxon>Bacillota</taxon>
        <taxon>Bacilli</taxon>
        <taxon>Bacillales</taxon>
        <taxon>Bacillaceae</taxon>
    </lineage>
</organism>
<dbReference type="EC" id="3.5.2.9" evidence="1"/>
<dbReference type="Gene3D" id="3.20.20.370">
    <property type="entry name" value="Glycoside hydrolase/deacetylase"/>
    <property type="match status" value="1"/>
</dbReference>
<dbReference type="Proteomes" id="UP000198892">
    <property type="component" value="Unassembled WGS sequence"/>
</dbReference>
<dbReference type="GO" id="GO:0005975">
    <property type="term" value="P:carbohydrate metabolic process"/>
    <property type="evidence" value="ECO:0007669"/>
    <property type="project" value="InterPro"/>
</dbReference>
<comment type="catalytic activity">
    <reaction evidence="1">
        <text>5-oxo-L-proline + ATP + 2 H2O = L-glutamate + ADP + phosphate + H(+)</text>
        <dbReference type="Rhea" id="RHEA:10348"/>
        <dbReference type="ChEBI" id="CHEBI:15377"/>
        <dbReference type="ChEBI" id="CHEBI:15378"/>
        <dbReference type="ChEBI" id="CHEBI:29985"/>
        <dbReference type="ChEBI" id="CHEBI:30616"/>
        <dbReference type="ChEBI" id="CHEBI:43474"/>
        <dbReference type="ChEBI" id="CHEBI:58402"/>
        <dbReference type="ChEBI" id="CHEBI:456216"/>
        <dbReference type="EC" id="3.5.2.9"/>
    </reaction>
</comment>
<dbReference type="InterPro" id="IPR011330">
    <property type="entry name" value="Glyco_hydro/deAcase_b/a-brl"/>
</dbReference>
<accession>A0A1I5P709</accession>
<dbReference type="Pfam" id="PF03746">
    <property type="entry name" value="LamB_YcsF"/>
    <property type="match status" value="1"/>
</dbReference>
<dbReference type="AlphaFoldDB" id="A0A1I5P709"/>
<dbReference type="NCBIfam" id="NF003814">
    <property type="entry name" value="PRK05406.1-3"/>
    <property type="match status" value="1"/>
</dbReference>
<evidence type="ECO:0000313" key="3">
    <source>
        <dbReference type="Proteomes" id="UP000198892"/>
    </source>
</evidence>
<dbReference type="SUPFAM" id="SSF88713">
    <property type="entry name" value="Glycoside hydrolase/deacetylase"/>
    <property type="match status" value="1"/>
</dbReference>
<keyword evidence="1" id="KW-0378">Hydrolase</keyword>
<comment type="function">
    <text evidence="1">Catalyzes the cleavage of 5-oxoproline to form L-glutamate coupled to the hydrolysis of ATP to ADP and inorganic phosphate.</text>
</comment>
<keyword evidence="3" id="KW-1185">Reference proteome</keyword>
<evidence type="ECO:0000256" key="1">
    <source>
        <dbReference type="HAMAP-Rule" id="MF_00691"/>
    </source>
</evidence>
<dbReference type="InterPro" id="IPR005501">
    <property type="entry name" value="LamB/YcsF/PxpA-like"/>
</dbReference>
<dbReference type="PANTHER" id="PTHR30292:SF0">
    <property type="entry name" value="5-OXOPROLINASE SUBUNIT A"/>
    <property type="match status" value="1"/>
</dbReference>
<comment type="subunit">
    <text evidence="1">Forms a complex composed of PxpA, PxpB and PxpC.</text>
</comment>
<gene>
    <name evidence="1" type="primary">pxpA</name>
    <name evidence="2" type="ORF">SAMN05518683_1045</name>
</gene>